<sequence>MASKINLMALVMVLIVAINWNGALAQSSCMTTLVGLSPCLNYVSGNSSTPSSSCCTSLSSVVQSNPQCLCVLVNGGGSNLGIAINQTLALGLPSACNLQTPPASRCNAANGPTGSAEVPASSPAGSTTPSDSSNEIPATPGATGSKTVPSTPGSSSSSAGSNSKFSISTLVGFLLSKKMKMFACAIFVAMAIFSIQVSGQSDNCQQVIVGLATCLDYIQGNATKPSSGCCTQLATILKNEPQCLCQVVNGGASSSLGINVNQTQAMALPKACNVQTPSVSLCKATTPSGSSGGSKGEPSGNTGYTIKLPYFLLFTLVVAASFTTI</sequence>
<evidence type="ECO:0000256" key="7">
    <source>
        <dbReference type="ARBA" id="ARBA00023121"/>
    </source>
</evidence>
<protein>
    <recommendedName>
        <fullName evidence="13">Bifunctional inhibitor/plant lipid transfer protein/seed storage helical domain-containing protein</fullName>
    </recommendedName>
</protein>
<dbReference type="InterPro" id="IPR036312">
    <property type="entry name" value="Bifun_inhib/LTP/seed_sf"/>
</dbReference>
<comment type="similarity">
    <text evidence="2">Belongs to the plant LTP family.</text>
</comment>
<evidence type="ECO:0000256" key="5">
    <source>
        <dbReference type="ARBA" id="ARBA00022622"/>
    </source>
</evidence>
<evidence type="ECO:0000256" key="2">
    <source>
        <dbReference type="ARBA" id="ARBA00009748"/>
    </source>
</evidence>
<dbReference type="Proteomes" id="UP000824120">
    <property type="component" value="Chromosome 6"/>
</dbReference>
<keyword evidence="4" id="KW-1003">Cell membrane</keyword>
<feature type="domain" description="Bifunctional inhibitor/plant lipid transfer protein/seed storage helical" evidence="13">
    <location>
        <begin position="204"/>
        <end position="282"/>
    </location>
</feature>
<dbReference type="GO" id="GO:0098552">
    <property type="term" value="C:side of membrane"/>
    <property type="evidence" value="ECO:0007669"/>
    <property type="project" value="UniProtKB-KW"/>
</dbReference>
<dbReference type="Gene3D" id="1.10.110.10">
    <property type="entry name" value="Plant lipid-transfer and hydrophobic proteins"/>
    <property type="match status" value="2"/>
</dbReference>
<evidence type="ECO:0000259" key="13">
    <source>
        <dbReference type="SMART" id="SM00499"/>
    </source>
</evidence>
<gene>
    <name evidence="14" type="ORF">H5410_034707</name>
</gene>
<evidence type="ECO:0000256" key="4">
    <source>
        <dbReference type="ARBA" id="ARBA00022475"/>
    </source>
</evidence>
<keyword evidence="3" id="KW-0813">Transport</keyword>
<keyword evidence="5" id="KW-0472">Membrane</keyword>
<dbReference type="PRINTS" id="PR00382">
    <property type="entry name" value="LIPIDTRNSFER"/>
</dbReference>
<evidence type="ECO:0000256" key="10">
    <source>
        <dbReference type="ARBA" id="ARBA00023288"/>
    </source>
</evidence>
<dbReference type="AlphaFoldDB" id="A0A9J5YS56"/>
<accession>A0A9J5YS56</accession>
<dbReference type="InterPro" id="IPR000528">
    <property type="entry name" value="Plant_nsLTP"/>
</dbReference>
<name>A0A9J5YS56_SOLCO</name>
<comment type="subcellular location">
    <subcellularLocation>
        <location evidence="1">Cell membrane</location>
        <topology evidence="1">Lipid-anchor</topology>
        <topology evidence="1">GPI-anchor</topology>
    </subcellularLocation>
</comment>
<feature type="chain" id="PRO_5039950607" description="Bifunctional inhibitor/plant lipid transfer protein/seed storage helical domain-containing protein" evidence="12">
    <location>
        <begin position="26"/>
        <end position="325"/>
    </location>
</feature>
<evidence type="ECO:0000313" key="14">
    <source>
        <dbReference type="EMBL" id="KAG5603337.1"/>
    </source>
</evidence>
<keyword evidence="8" id="KW-1015">Disulfide bond</keyword>
<dbReference type="SMART" id="SM00499">
    <property type="entry name" value="AAI"/>
    <property type="match status" value="2"/>
</dbReference>
<keyword evidence="6 12" id="KW-0732">Signal</keyword>
<evidence type="ECO:0000256" key="6">
    <source>
        <dbReference type="ARBA" id="ARBA00022729"/>
    </source>
</evidence>
<dbReference type="GO" id="GO:0008289">
    <property type="term" value="F:lipid binding"/>
    <property type="evidence" value="ECO:0007669"/>
    <property type="project" value="UniProtKB-KW"/>
</dbReference>
<dbReference type="InterPro" id="IPR043325">
    <property type="entry name" value="LTSS"/>
</dbReference>
<evidence type="ECO:0000256" key="12">
    <source>
        <dbReference type="SAM" id="SignalP"/>
    </source>
</evidence>
<dbReference type="FunFam" id="1.10.110.10:FF:000001">
    <property type="entry name" value="Bifunctional inhibitor/lipid-transfer protein/seed storage 2S albumin superfamily protein"/>
    <property type="match status" value="2"/>
</dbReference>
<dbReference type="GO" id="GO:0005886">
    <property type="term" value="C:plasma membrane"/>
    <property type="evidence" value="ECO:0007669"/>
    <property type="project" value="UniProtKB-SubCell"/>
</dbReference>
<organism evidence="14 15">
    <name type="scientific">Solanum commersonii</name>
    <name type="common">Commerson's wild potato</name>
    <name type="synonym">Commerson's nightshade</name>
    <dbReference type="NCBI Taxonomy" id="4109"/>
    <lineage>
        <taxon>Eukaryota</taxon>
        <taxon>Viridiplantae</taxon>
        <taxon>Streptophyta</taxon>
        <taxon>Embryophyta</taxon>
        <taxon>Tracheophyta</taxon>
        <taxon>Spermatophyta</taxon>
        <taxon>Magnoliopsida</taxon>
        <taxon>eudicotyledons</taxon>
        <taxon>Gunneridae</taxon>
        <taxon>Pentapetalae</taxon>
        <taxon>asterids</taxon>
        <taxon>lamiids</taxon>
        <taxon>Solanales</taxon>
        <taxon>Solanaceae</taxon>
        <taxon>Solanoideae</taxon>
        <taxon>Solaneae</taxon>
        <taxon>Solanum</taxon>
    </lineage>
</organism>
<proteinExistence type="inferred from homology"/>
<evidence type="ECO:0000256" key="8">
    <source>
        <dbReference type="ARBA" id="ARBA00023157"/>
    </source>
</evidence>
<dbReference type="OrthoDB" id="911994at2759"/>
<keyword evidence="9" id="KW-0325">Glycoprotein</keyword>
<feature type="compositionally biased region" description="Low complexity" evidence="11">
    <location>
        <begin position="145"/>
        <end position="162"/>
    </location>
</feature>
<evidence type="ECO:0000313" key="15">
    <source>
        <dbReference type="Proteomes" id="UP000824120"/>
    </source>
</evidence>
<evidence type="ECO:0000256" key="11">
    <source>
        <dbReference type="SAM" id="MobiDB-lite"/>
    </source>
</evidence>
<keyword evidence="10" id="KW-0449">Lipoprotein</keyword>
<keyword evidence="15" id="KW-1185">Reference proteome</keyword>
<feature type="domain" description="Bifunctional inhibitor/plant lipid transfer protein/seed storage helical" evidence="13">
    <location>
        <begin position="29"/>
        <end position="106"/>
    </location>
</feature>
<dbReference type="SUPFAM" id="SSF47699">
    <property type="entry name" value="Bifunctional inhibitor/lipid-transfer protein/seed storage 2S albumin"/>
    <property type="match status" value="2"/>
</dbReference>
<reference evidence="14 15" key="1">
    <citation type="submission" date="2020-09" db="EMBL/GenBank/DDBJ databases">
        <title>De no assembly of potato wild relative species, Solanum commersonii.</title>
        <authorList>
            <person name="Cho K."/>
        </authorList>
    </citation>
    <scope>NUCLEOTIDE SEQUENCE [LARGE SCALE GENOMIC DNA]</scope>
    <source>
        <strain evidence="14">LZ3.2</strain>
        <tissue evidence="14">Leaf</tissue>
    </source>
</reference>
<dbReference type="CDD" id="cd00010">
    <property type="entry name" value="AAI_LTSS"/>
    <property type="match status" value="2"/>
</dbReference>
<dbReference type="InterPro" id="IPR016140">
    <property type="entry name" value="Bifunc_inhib/LTP/seed_store"/>
</dbReference>
<keyword evidence="7" id="KW-0446">Lipid-binding</keyword>
<keyword evidence="5" id="KW-0336">GPI-anchor</keyword>
<dbReference type="GO" id="GO:0006869">
    <property type="term" value="P:lipid transport"/>
    <property type="evidence" value="ECO:0007669"/>
    <property type="project" value="InterPro"/>
</dbReference>
<feature type="signal peptide" evidence="12">
    <location>
        <begin position="1"/>
        <end position="25"/>
    </location>
</feature>
<comment type="caution">
    <text evidence="14">The sequence shown here is derived from an EMBL/GenBank/DDBJ whole genome shotgun (WGS) entry which is preliminary data.</text>
</comment>
<evidence type="ECO:0000256" key="9">
    <source>
        <dbReference type="ARBA" id="ARBA00023180"/>
    </source>
</evidence>
<evidence type="ECO:0000256" key="1">
    <source>
        <dbReference type="ARBA" id="ARBA00004609"/>
    </source>
</evidence>
<feature type="compositionally biased region" description="Low complexity" evidence="11">
    <location>
        <begin position="119"/>
        <end position="133"/>
    </location>
</feature>
<evidence type="ECO:0000256" key="3">
    <source>
        <dbReference type="ARBA" id="ARBA00022448"/>
    </source>
</evidence>
<feature type="region of interest" description="Disordered" evidence="11">
    <location>
        <begin position="107"/>
        <end position="162"/>
    </location>
</feature>
<dbReference type="EMBL" id="JACXVP010000006">
    <property type="protein sequence ID" value="KAG5603337.1"/>
    <property type="molecule type" value="Genomic_DNA"/>
</dbReference>
<dbReference type="PANTHER" id="PTHR33044">
    <property type="entry name" value="BIFUNCTIONAL INHIBITOR/LIPID-TRANSFER PROTEIN/SEED STORAGE 2S ALBUMIN SUPERFAMILY PROTEIN-RELATED"/>
    <property type="match status" value="1"/>
</dbReference>
<dbReference type="Pfam" id="PF14368">
    <property type="entry name" value="LTP_2"/>
    <property type="match status" value="2"/>
</dbReference>